<evidence type="ECO:0000256" key="2">
    <source>
        <dbReference type="ARBA" id="ARBA00022692"/>
    </source>
</evidence>
<dbReference type="InterPro" id="IPR010658">
    <property type="entry name" value="Nodulin-like"/>
</dbReference>
<feature type="transmembrane region" description="Helical" evidence="6">
    <location>
        <begin position="252"/>
        <end position="274"/>
    </location>
</feature>
<protein>
    <submittedName>
        <fullName evidence="9">Nodulin-like</fullName>
    </submittedName>
</protein>
<evidence type="ECO:0000256" key="3">
    <source>
        <dbReference type="ARBA" id="ARBA00022989"/>
    </source>
</evidence>
<feature type="transmembrane region" description="Helical" evidence="6">
    <location>
        <begin position="158"/>
        <end position="181"/>
    </location>
</feature>
<evidence type="ECO:0000313" key="9">
    <source>
        <dbReference type="EMBL" id="URD95797.1"/>
    </source>
</evidence>
<dbReference type="SUPFAM" id="SSF103473">
    <property type="entry name" value="MFS general substrate transporter"/>
    <property type="match status" value="1"/>
</dbReference>
<organism evidence="9 10">
    <name type="scientific">Musa troglodytarum</name>
    <name type="common">fe'i banana</name>
    <dbReference type="NCBI Taxonomy" id="320322"/>
    <lineage>
        <taxon>Eukaryota</taxon>
        <taxon>Viridiplantae</taxon>
        <taxon>Streptophyta</taxon>
        <taxon>Embryophyta</taxon>
        <taxon>Tracheophyta</taxon>
        <taxon>Spermatophyta</taxon>
        <taxon>Magnoliopsida</taxon>
        <taxon>Liliopsida</taxon>
        <taxon>Zingiberales</taxon>
        <taxon>Musaceae</taxon>
        <taxon>Musa</taxon>
    </lineage>
</organism>
<keyword evidence="10" id="KW-1185">Reference proteome</keyword>
<feature type="transmembrane region" description="Helical" evidence="6">
    <location>
        <begin position="286"/>
        <end position="305"/>
    </location>
</feature>
<dbReference type="Proteomes" id="UP001055439">
    <property type="component" value="Chromosome 4"/>
</dbReference>
<dbReference type="Gene3D" id="1.20.1250.20">
    <property type="entry name" value="MFS general substrate transporter like domains"/>
    <property type="match status" value="1"/>
</dbReference>
<dbReference type="AlphaFoldDB" id="A0A9E7FIM5"/>
<feature type="transmembrane region" description="Helical" evidence="6">
    <location>
        <begin position="221"/>
        <end position="240"/>
    </location>
</feature>
<dbReference type="InterPro" id="IPR056555">
    <property type="entry name" value="NFD4_C"/>
</dbReference>
<evidence type="ECO:0000256" key="4">
    <source>
        <dbReference type="ARBA" id="ARBA00023136"/>
    </source>
</evidence>
<evidence type="ECO:0000313" key="10">
    <source>
        <dbReference type="Proteomes" id="UP001055439"/>
    </source>
</evidence>
<feature type="transmembrane region" description="Helical" evidence="6">
    <location>
        <begin position="377"/>
        <end position="404"/>
    </location>
</feature>
<feature type="transmembrane region" description="Helical" evidence="6">
    <location>
        <begin position="61"/>
        <end position="83"/>
    </location>
</feature>
<feature type="transmembrane region" description="Helical" evidence="6">
    <location>
        <begin position="125"/>
        <end position="146"/>
    </location>
</feature>
<comment type="subcellular location">
    <subcellularLocation>
        <location evidence="1">Membrane</location>
        <topology evidence="1">Multi-pass membrane protein</topology>
    </subcellularLocation>
</comment>
<dbReference type="Pfam" id="PF06813">
    <property type="entry name" value="Nodulin-like"/>
    <property type="match status" value="1"/>
</dbReference>
<reference evidence="9" key="1">
    <citation type="submission" date="2022-05" db="EMBL/GenBank/DDBJ databases">
        <title>The Musa troglodytarum L. genome provides insights into the mechanism of non-climacteric behaviour and enrichment of carotenoids.</title>
        <authorList>
            <person name="Wang J."/>
        </authorList>
    </citation>
    <scope>NUCLEOTIDE SEQUENCE</scope>
    <source>
        <tissue evidence="9">Leaf</tissue>
    </source>
</reference>
<dbReference type="PANTHER" id="PTHR21576">
    <property type="entry name" value="UNCHARACTERIZED NODULIN-LIKE PROTEIN"/>
    <property type="match status" value="1"/>
</dbReference>
<keyword evidence="3 6" id="KW-1133">Transmembrane helix</keyword>
<dbReference type="CDD" id="cd17354">
    <property type="entry name" value="MFS_Mch1p_like"/>
    <property type="match status" value="1"/>
</dbReference>
<sequence>MRQASSPAFPFPHHLTQPVSAAPTRNRSRAELFSEPSPLAPSKMSARESLGLAVHVVRGRWFMAFSSFLVMSTAGATYIFAVYSKDIKTSLGYNQETLNTISFFKDLGANVGIVSGLMAELAPPWAILAMGAAMNFFGYLMIYLAITGRIPHPRVWQMCLYICVGANSGTFANTAALVAAVKNFPESRGIVLGLLKGFVGLSGAIFTQLYLAFYGTDSKSLVLLIAWLPAAISVLFLPTVRIMKVVRQANEFKVFCSILYISLVLAAYIMVVIIVQKRVSFSRSGYGVSAAVVLLILLLPLVVVIREEINIYMQNKQMVPQTPPPPSVTIDKETICEQAPTEVESSLPSISSGEKKPVLARIIDAVKPPKRGEDYSILQAVLSLDMFIIFFSTICGVGGTLTAIDNMGQIGESLGYPTRSIGTFVSLISIWNYMGRVAAGFASEIFLARYKFPRPLLLALVMAPSCVGYLLIAFGVPGSLYIASVIIGFCFGAQMPLLFAIISEVFGLKYFATLYNVGGLASPVASYLLNVRVAGYLYDREAAKQNAGMISASSSKSLTCMGVRCFRLSFLVITAVTAIGVLAMLILVWRTWAFYRGDIYAKFKEGGEGGSSEDKAKKKEACVRMARQMATEASAMQSKA</sequence>
<keyword evidence="4 6" id="KW-0472">Membrane</keyword>
<accession>A0A9E7FIM5</accession>
<gene>
    <name evidence="9" type="ORF">MUK42_30308</name>
</gene>
<name>A0A9E7FIM5_9LILI</name>
<feature type="region of interest" description="Disordered" evidence="5">
    <location>
        <begin position="1"/>
        <end position="43"/>
    </location>
</feature>
<proteinExistence type="predicted"/>
<evidence type="ECO:0000256" key="1">
    <source>
        <dbReference type="ARBA" id="ARBA00004141"/>
    </source>
</evidence>
<dbReference type="InterPro" id="IPR036259">
    <property type="entry name" value="MFS_trans_sf"/>
</dbReference>
<dbReference type="PANTHER" id="PTHR21576:SF84">
    <property type="entry name" value="FAMILY PROTEIN, PUTATIVE, EXPRESSED-RELATED"/>
    <property type="match status" value="1"/>
</dbReference>
<evidence type="ECO:0000259" key="8">
    <source>
        <dbReference type="Pfam" id="PF23262"/>
    </source>
</evidence>
<feature type="transmembrane region" description="Helical" evidence="6">
    <location>
        <begin position="416"/>
        <end position="434"/>
    </location>
</feature>
<dbReference type="Pfam" id="PF23262">
    <property type="entry name" value="NFD4_C"/>
    <property type="match status" value="1"/>
</dbReference>
<evidence type="ECO:0000259" key="7">
    <source>
        <dbReference type="Pfam" id="PF06813"/>
    </source>
</evidence>
<evidence type="ECO:0000256" key="6">
    <source>
        <dbReference type="SAM" id="Phobius"/>
    </source>
</evidence>
<feature type="transmembrane region" description="Helical" evidence="6">
    <location>
        <begin position="568"/>
        <end position="589"/>
    </location>
</feature>
<dbReference type="EMBL" id="CP097506">
    <property type="protein sequence ID" value="URD95797.1"/>
    <property type="molecule type" value="Genomic_DNA"/>
</dbReference>
<dbReference type="OrthoDB" id="410267at2759"/>
<feature type="transmembrane region" description="Helical" evidence="6">
    <location>
        <begin position="510"/>
        <end position="529"/>
    </location>
</feature>
<feature type="domain" description="Nodulin-like" evidence="7">
    <location>
        <begin position="60"/>
        <end position="305"/>
    </location>
</feature>
<feature type="transmembrane region" description="Helical" evidence="6">
    <location>
        <begin position="480"/>
        <end position="503"/>
    </location>
</feature>
<evidence type="ECO:0000256" key="5">
    <source>
        <dbReference type="SAM" id="MobiDB-lite"/>
    </source>
</evidence>
<keyword evidence="2 6" id="KW-0812">Transmembrane</keyword>
<dbReference type="GO" id="GO:0016020">
    <property type="term" value="C:membrane"/>
    <property type="evidence" value="ECO:0007669"/>
    <property type="project" value="UniProtKB-SubCell"/>
</dbReference>
<feature type="transmembrane region" description="Helical" evidence="6">
    <location>
        <begin position="455"/>
        <end position="474"/>
    </location>
</feature>
<feature type="domain" description="NFD4 C-terminal" evidence="8">
    <location>
        <begin position="387"/>
        <end position="595"/>
    </location>
</feature>